<keyword evidence="2" id="KW-1185">Reference proteome</keyword>
<organism evidence="1 2">
    <name type="scientific">Gluconacetobacter johannae</name>
    <dbReference type="NCBI Taxonomy" id="112140"/>
    <lineage>
        <taxon>Bacteria</taxon>
        <taxon>Pseudomonadati</taxon>
        <taxon>Pseudomonadota</taxon>
        <taxon>Alphaproteobacteria</taxon>
        <taxon>Acetobacterales</taxon>
        <taxon>Acetobacteraceae</taxon>
        <taxon>Gluconacetobacter</taxon>
    </lineage>
</organism>
<comment type="caution">
    <text evidence="1">The sequence shown here is derived from an EMBL/GenBank/DDBJ whole genome shotgun (WGS) entry which is preliminary data.</text>
</comment>
<proteinExistence type="predicted"/>
<accession>A0A7W4J579</accession>
<protein>
    <submittedName>
        <fullName evidence="1">Uncharacterized protein</fullName>
    </submittedName>
</protein>
<evidence type="ECO:0000313" key="1">
    <source>
        <dbReference type="EMBL" id="MBB2174955.1"/>
    </source>
</evidence>
<dbReference type="AlphaFoldDB" id="A0A7W4J579"/>
<reference evidence="1 2" key="1">
    <citation type="submission" date="2020-04" db="EMBL/GenBank/DDBJ databases">
        <title>Description of novel Gluconacetobacter.</title>
        <authorList>
            <person name="Sombolestani A."/>
        </authorList>
    </citation>
    <scope>NUCLEOTIDE SEQUENCE [LARGE SCALE GENOMIC DNA]</scope>
    <source>
        <strain evidence="1 2">LMG 21312</strain>
    </source>
</reference>
<dbReference type="Proteomes" id="UP000561066">
    <property type="component" value="Unassembled WGS sequence"/>
</dbReference>
<gene>
    <name evidence="1" type="ORF">HLH21_03315</name>
</gene>
<name>A0A7W4J579_9PROT</name>
<sequence>MAVGLGVGVAVVALAVLADVLFPQRALDMLLRAPLPPMTSPALQSDPPADMAAFRAADLARLTGFGWVDRKGGVAHVPIDQAMRQVARDGIPGWPAAGAGRP</sequence>
<dbReference type="EMBL" id="JABEQH010000003">
    <property type="protein sequence ID" value="MBB2174955.1"/>
    <property type="molecule type" value="Genomic_DNA"/>
</dbReference>
<evidence type="ECO:0000313" key="2">
    <source>
        <dbReference type="Proteomes" id="UP000561066"/>
    </source>
</evidence>